<organism evidence="2 3">
    <name type="scientific">Achlya hypogyna</name>
    <name type="common">Oomycete</name>
    <name type="synonym">Protoachlya hypogyna</name>
    <dbReference type="NCBI Taxonomy" id="1202772"/>
    <lineage>
        <taxon>Eukaryota</taxon>
        <taxon>Sar</taxon>
        <taxon>Stramenopiles</taxon>
        <taxon>Oomycota</taxon>
        <taxon>Saprolegniomycetes</taxon>
        <taxon>Saprolegniales</taxon>
        <taxon>Achlyaceae</taxon>
        <taxon>Achlya</taxon>
    </lineage>
</organism>
<name>A0A1V9YH54_ACHHY</name>
<reference evidence="2 3" key="1">
    <citation type="journal article" date="2014" name="Genome Biol. Evol.">
        <title>The secreted proteins of Achlya hypogyna and Thraustotheca clavata identify the ancestral oomycete secretome and reveal gene acquisitions by horizontal gene transfer.</title>
        <authorList>
            <person name="Misner I."/>
            <person name="Blouin N."/>
            <person name="Leonard G."/>
            <person name="Richards T.A."/>
            <person name="Lane C.E."/>
        </authorList>
    </citation>
    <scope>NUCLEOTIDE SEQUENCE [LARGE SCALE GENOMIC DNA]</scope>
    <source>
        <strain evidence="2 3">ATCC 48635</strain>
    </source>
</reference>
<dbReference type="AlphaFoldDB" id="A0A1V9YH54"/>
<dbReference type="EMBL" id="JNBR01001827">
    <property type="protein sequence ID" value="OQR85038.1"/>
    <property type="molecule type" value="Genomic_DNA"/>
</dbReference>
<comment type="caution">
    <text evidence="2">The sequence shown here is derived from an EMBL/GenBank/DDBJ whole genome shotgun (WGS) entry which is preliminary data.</text>
</comment>
<gene>
    <name evidence="2" type="ORF">ACHHYP_12411</name>
</gene>
<keyword evidence="3" id="KW-1185">Reference proteome</keyword>
<dbReference type="InterPro" id="IPR027417">
    <property type="entry name" value="P-loop_NTPase"/>
</dbReference>
<evidence type="ECO:0000313" key="2">
    <source>
        <dbReference type="EMBL" id="OQR85038.1"/>
    </source>
</evidence>
<proteinExistence type="predicted"/>
<evidence type="ECO:0008006" key="4">
    <source>
        <dbReference type="Google" id="ProtNLM"/>
    </source>
</evidence>
<evidence type="ECO:0000256" key="1">
    <source>
        <dbReference type="SAM" id="MobiDB-lite"/>
    </source>
</evidence>
<feature type="compositionally biased region" description="Polar residues" evidence="1">
    <location>
        <begin position="68"/>
        <end position="77"/>
    </location>
</feature>
<dbReference type="Gene3D" id="3.40.50.300">
    <property type="entry name" value="P-loop containing nucleotide triphosphate hydrolases"/>
    <property type="match status" value="1"/>
</dbReference>
<accession>A0A1V9YH54</accession>
<sequence length="618" mass="66068">MTKGTKRPREAAPRGRALASNSFVVVNPSLLRAAATEAPAAKKIKTTEGPTKIATNASKAAKAKETPAAQSKQSSQKPKAGSGVYHCEVCNLDVTVGAKAMHEQGKKHQRALAGAAPAVIAAATTKQLEVAPDSMISKPPAKKTPPAPVQFVHVARHDDVIGAVYALLEQFQLRRAVVVVPNKGAPQVVAGALKHLGFAALALHAKTAATQRAQALDRFRCTTSCLLVTTEHLAKGIASDCRIFAECRPAAVGSTTLVVVGKVGAPDPAWVPVTPWRKPVLQKAVSRAAMAQTIHELTIASSDADGQWLQKLASASGLEDSEAKAKRAAPSAAQQKLAAVAEKLFLSMGYPLTHTGRVDLAVMKDKMACVGLHVQTAATGLSLHATRLSAQTRWLDVADGAAFGGAWSGAVRHGATKDETSLAVRQAHFQAAAREWQPNPEPSDATEWGGPFGKPCGHNEVVMHHLRPFFPQEVLNARICCKDKPAPGNDGFDGCLEHLQLKCKRDGRAMTVWDAEQWVYITPDGQVARLSKTRALHLPLPLLKWTMNNLRMHTLRCEGQVPPAQLIRALQYLVFCGGVDGDKVWGLPQAVRQMIVGFLVTGSSNEWKRLVPLQQKSA</sequence>
<dbReference type="Proteomes" id="UP000243579">
    <property type="component" value="Unassembled WGS sequence"/>
</dbReference>
<dbReference type="SUPFAM" id="SSF52540">
    <property type="entry name" value="P-loop containing nucleoside triphosphate hydrolases"/>
    <property type="match status" value="1"/>
</dbReference>
<dbReference type="OrthoDB" id="77711at2759"/>
<protein>
    <recommendedName>
        <fullName evidence="4">U1-type domain-containing protein</fullName>
    </recommendedName>
</protein>
<evidence type="ECO:0000313" key="3">
    <source>
        <dbReference type="Proteomes" id="UP000243579"/>
    </source>
</evidence>
<feature type="region of interest" description="Disordered" evidence="1">
    <location>
        <begin position="36"/>
        <end position="82"/>
    </location>
</feature>